<dbReference type="OrthoDB" id="5189157at2"/>
<dbReference type="Proteomes" id="UP000239210">
    <property type="component" value="Unassembled WGS sequence"/>
</dbReference>
<keyword evidence="1" id="KW-0732">Signal</keyword>
<proteinExistence type="predicted"/>
<dbReference type="AlphaFoldDB" id="A0A2T0TX23"/>
<evidence type="ECO:0000313" key="2">
    <source>
        <dbReference type="EMBL" id="PRY50252.1"/>
    </source>
</evidence>
<reference evidence="2 3" key="1">
    <citation type="submission" date="2018-03" db="EMBL/GenBank/DDBJ databases">
        <title>Genomic Encyclopedia of Archaeal and Bacterial Type Strains, Phase II (KMG-II): from individual species to whole genera.</title>
        <authorList>
            <person name="Goeker M."/>
        </authorList>
    </citation>
    <scope>NUCLEOTIDE SEQUENCE [LARGE SCALE GENOMIC DNA]</scope>
    <source>
        <strain evidence="2 3">DSM 45416</strain>
    </source>
</reference>
<gene>
    <name evidence="2" type="ORF">LY71_104289</name>
</gene>
<evidence type="ECO:0000256" key="1">
    <source>
        <dbReference type="SAM" id="SignalP"/>
    </source>
</evidence>
<dbReference type="PROSITE" id="PS51257">
    <property type="entry name" value="PROKAR_LIPOPROTEIN"/>
    <property type="match status" value="1"/>
</dbReference>
<feature type="signal peptide" evidence="1">
    <location>
        <begin position="1"/>
        <end position="24"/>
    </location>
</feature>
<feature type="chain" id="PRO_5015554342" evidence="1">
    <location>
        <begin position="25"/>
        <end position="195"/>
    </location>
</feature>
<name>A0A2T0TX23_9ACTN</name>
<evidence type="ECO:0000313" key="3">
    <source>
        <dbReference type="Proteomes" id="UP000239210"/>
    </source>
</evidence>
<dbReference type="RefSeq" id="WP_106276477.1">
    <property type="nucleotide sequence ID" value="NZ_PVTG01000004.1"/>
</dbReference>
<keyword evidence="3" id="KW-1185">Reference proteome</keyword>
<dbReference type="EMBL" id="PVTG01000004">
    <property type="protein sequence ID" value="PRY50252.1"/>
    <property type="molecule type" value="Genomic_DNA"/>
</dbReference>
<accession>A0A2T0TX23</accession>
<protein>
    <submittedName>
        <fullName evidence="2">Uncharacterized protein</fullName>
    </submittedName>
</protein>
<sequence length="195" mass="19514">MRRTVLLAACLTLLAGCGPGGVDAAPRAVAAGTSTPAPVVGVGDTVAFTDPAGGGATITLDGVRRVDRADSSQLVAEVTVAAADGAVPVDPLRFRAQTVEGATVDPGDGVVGRRVADGIAFDVPEGAVLISYLDPDGEVLVAFRVDPASQAPAEDEVDYPPFACDMGVDGIPVCEGDVPDSVGVYRTPDGVLVGD</sequence>
<organism evidence="2 3">
    <name type="scientific">Geodermatophilus tzadiensis</name>
    <dbReference type="NCBI Taxonomy" id="1137988"/>
    <lineage>
        <taxon>Bacteria</taxon>
        <taxon>Bacillati</taxon>
        <taxon>Actinomycetota</taxon>
        <taxon>Actinomycetes</taxon>
        <taxon>Geodermatophilales</taxon>
        <taxon>Geodermatophilaceae</taxon>
        <taxon>Geodermatophilus</taxon>
    </lineage>
</organism>
<comment type="caution">
    <text evidence="2">The sequence shown here is derived from an EMBL/GenBank/DDBJ whole genome shotgun (WGS) entry which is preliminary data.</text>
</comment>